<keyword evidence="8" id="KW-1185">Reference proteome</keyword>
<dbReference type="OrthoDB" id="2126698at2759"/>
<evidence type="ECO:0000256" key="6">
    <source>
        <dbReference type="SAM" id="Phobius"/>
    </source>
</evidence>
<dbReference type="Proteomes" id="UP000824120">
    <property type="component" value="Chromosome 2"/>
</dbReference>
<protein>
    <recommendedName>
        <fullName evidence="9">Multidrug and toxic compound extrusion protein</fullName>
    </recommendedName>
</protein>
<evidence type="ECO:0000256" key="4">
    <source>
        <dbReference type="ARBA" id="ARBA00022989"/>
    </source>
</evidence>
<dbReference type="EMBL" id="JACXVP010000002">
    <property type="protein sequence ID" value="KAG5621213.1"/>
    <property type="molecule type" value="Genomic_DNA"/>
</dbReference>
<feature type="transmembrane region" description="Helical" evidence="6">
    <location>
        <begin position="148"/>
        <end position="169"/>
    </location>
</feature>
<organism evidence="7 8">
    <name type="scientific">Solanum commersonii</name>
    <name type="common">Commerson's wild potato</name>
    <name type="synonym">Commerson's nightshade</name>
    <dbReference type="NCBI Taxonomy" id="4109"/>
    <lineage>
        <taxon>Eukaryota</taxon>
        <taxon>Viridiplantae</taxon>
        <taxon>Streptophyta</taxon>
        <taxon>Embryophyta</taxon>
        <taxon>Tracheophyta</taxon>
        <taxon>Spermatophyta</taxon>
        <taxon>Magnoliopsida</taxon>
        <taxon>eudicotyledons</taxon>
        <taxon>Gunneridae</taxon>
        <taxon>Pentapetalae</taxon>
        <taxon>asterids</taxon>
        <taxon>lamiids</taxon>
        <taxon>Solanales</taxon>
        <taxon>Solanaceae</taxon>
        <taxon>Solanoideae</taxon>
        <taxon>Solaneae</taxon>
        <taxon>Solanum</taxon>
    </lineage>
</organism>
<evidence type="ECO:0000256" key="2">
    <source>
        <dbReference type="ARBA" id="ARBA00010199"/>
    </source>
</evidence>
<dbReference type="PANTHER" id="PTHR11206">
    <property type="entry name" value="MULTIDRUG RESISTANCE PROTEIN"/>
    <property type="match status" value="1"/>
</dbReference>
<evidence type="ECO:0008006" key="9">
    <source>
        <dbReference type="Google" id="ProtNLM"/>
    </source>
</evidence>
<dbReference type="InterPro" id="IPR045069">
    <property type="entry name" value="MATE_euk"/>
</dbReference>
<dbReference type="GO" id="GO:0042910">
    <property type="term" value="F:xenobiotic transmembrane transporter activity"/>
    <property type="evidence" value="ECO:0007669"/>
    <property type="project" value="InterPro"/>
</dbReference>
<gene>
    <name evidence="7" type="ORF">H5410_006431</name>
</gene>
<evidence type="ECO:0000313" key="7">
    <source>
        <dbReference type="EMBL" id="KAG5621213.1"/>
    </source>
</evidence>
<dbReference type="GO" id="GO:0015297">
    <property type="term" value="F:antiporter activity"/>
    <property type="evidence" value="ECO:0007669"/>
    <property type="project" value="InterPro"/>
</dbReference>
<proteinExistence type="inferred from homology"/>
<feature type="transmembrane region" description="Helical" evidence="6">
    <location>
        <begin position="251"/>
        <end position="275"/>
    </location>
</feature>
<dbReference type="InterPro" id="IPR002528">
    <property type="entry name" value="MATE_fam"/>
</dbReference>
<dbReference type="CDD" id="cd13132">
    <property type="entry name" value="MATE_eukaryotic"/>
    <property type="match status" value="1"/>
</dbReference>
<accession>A0A9J6A9B9</accession>
<name>A0A9J6A9B9_SOLCO</name>
<comment type="subcellular location">
    <subcellularLocation>
        <location evidence="1">Membrane</location>
        <topology evidence="1">Multi-pass membrane protein</topology>
    </subcellularLocation>
</comment>
<keyword evidence="5 6" id="KW-0472">Membrane</keyword>
<keyword evidence="3 6" id="KW-0812">Transmembrane</keyword>
<keyword evidence="4 6" id="KW-1133">Transmembrane helix</keyword>
<evidence type="ECO:0000256" key="1">
    <source>
        <dbReference type="ARBA" id="ARBA00004141"/>
    </source>
</evidence>
<dbReference type="GO" id="GO:0016020">
    <property type="term" value="C:membrane"/>
    <property type="evidence" value="ECO:0007669"/>
    <property type="project" value="UniProtKB-SubCell"/>
</dbReference>
<feature type="transmembrane region" description="Helical" evidence="6">
    <location>
        <begin position="175"/>
        <end position="197"/>
    </location>
</feature>
<evidence type="ECO:0000256" key="5">
    <source>
        <dbReference type="ARBA" id="ARBA00023136"/>
    </source>
</evidence>
<comment type="caution">
    <text evidence="7">The sequence shown here is derived from an EMBL/GenBank/DDBJ whole genome shotgun (WGS) entry which is preliminary data.</text>
</comment>
<reference evidence="7 8" key="1">
    <citation type="submission" date="2020-09" db="EMBL/GenBank/DDBJ databases">
        <title>De no assembly of potato wild relative species, Solanum commersonii.</title>
        <authorList>
            <person name="Cho K."/>
        </authorList>
    </citation>
    <scope>NUCLEOTIDE SEQUENCE [LARGE SCALE GENOMIC DNA]</scope>
    <source>
        <strain evidence="7">LZ3.2</strain>
        <tissue evidence="7">Leaf</tissue>
    </source>
</reference>
<sequence>MAEEEPLVNLEKEDVAVTEKVFVEEVKETSRIALPMIVVTVSQYLLRVSPMIMLGHLGELSLSSASIATSLSNVTGYSVLFGMCSALETLCGQAYEAGQYRKLGTFTYSAIICLFLVCIPVSVLWIFTDKLLILMGQDPSIATEAGKYAIWLIPTLFPYVILQSLVRYLQAQSLILPMLLSAVVSLCFQVTICWVFIFKLNLGIIGAAFTHRLVKRLEASFSRDVFLTTRDFFRTRISNELGAGRPKAAKIALDAVIVLAATEVVLASITLFVVRDVWGYAFSYEKEVVTYVAEITPILCISIIMDGTQAVLSGVARGSGWQNIGAYVNLGAYYLVGIPAVLLLGFVLHLKGKGLWSGLVAGTTVQSISLSLVTSFTNWEKQAIEARRRIFSEKLTGKNKFIELQDIQMLKSEMKL</sequence>
<dbReference type="AlphaFoldDB" id="A0A9J6A9B9"/>
<feature type="transmembrane region" description="Helical" evidence="6">
    <location>
        <begin position="107"/>
        <end position="127"/>
    </location>
</feature>
<evidence type="ECO:0000256" key="3">
    <source>
        <dbReference type="ARBA" id="ARBA00022692"/>
    </source>
</evidence>
<feature type="transmembrane region" description="Helical" evidence="6">
    <location>
        <begin position="327"/>
        <end position="348"/>
    </location>
</feature>
<dbReference type="Pfam" id="PF01554">
    <property type="entry name" value="MatE"/>
    <property type="match status" value="2"/>
</dbReference>
<feature type="transmembrane region" description="Helical" evidence="6">
    <location>
        <begin position="354"/>
        <end position="379"/>
    </location>
</feature>
<dbReference type="GO" id="GO:1990961">
    <property type="term" value="P:xenobiotic detoxification by transmembrane export across the plasma membrane"/>
    <property type="evidence" value="ECO:0007669"/>
    <property type="project" value="InterPro"/>
</dbReference>
<comment type="similarity">
    <text evidence="2">Belongs to the multi antimicrobial extrusion (MATE) (TC 2.A.66.1) family.</text>
</comment>
<evidence type="ECO:0000313" key="8">
    <source>
        <dbReference type="Proteomes" id="UP000824120"/>
    </source>
</evidence>